<dbReference type="Proteomes" id="UP000092445">
    <property type="component" value="Unassembled WGS sequence"/>
</dbReference>
<evidence type="ECO:0000256" key="1">
    <source>
        <dbReference type="SAM" id="Phobius"/>
    </source>
</evidence>
<keyword evidence="1" id="KW-1133">Transmembrane helix</keyword>
<dbReference type="EnsemblMetazoa" id="GPAI027991-RA">
    <property type="protein sequence ID" value="GPAI027991-PA"/>
    <property type="gene ID" value="GPAI027991"/>
</dbReference>
<keyword evidence="3" id="KW-1185">Reference proteome</keyword>
<evidence type="ECO:0000313" key="3">
    <source>
        <dbReference type="Proteomes" id="UP000092445"/>
    </source>
</evidence>
<feature type="transmembrane region" description="Helical" evidence="1">
    <location>
        <begin position="194"/>
        <end position="217"/>
    </location>
</feature>
<name>A0A1A9ZXB4_GLOPL</name>
<evidence type="ECO:0000313" key="2">
    <source>
        <dbReference type="EnsemblMetazoa" id="GPAI027991-PA"/>
    </source>
</evidence>
<protein>
    <submittedName>
        <fullName evidence="2">Uncharacterized protein</fullName>
    </submittedName>
</protein>
<keyword evidence="1" id="KW-0472">Membrane</keyword>
<organism evidence="2 3">
    <name type="scientific">Glossina pallidipes</name>
    <name type="common">Tsetse fly</name>
    <dbReference type="NCBI Taxonomy" id="7398"/>
    <lineage>
        <taxon>Eukaryota</taxon>
        <taxon>Metazoa</taxon>
        <taxon>Ecdysozoa</taxon>
        <taxon>Arthropoda</taxon>
        <taxon>Hexapoda</taxon>
        <taxon>Insecta</taxon>
        <taxon>Pterygota</taxon>
        <taxon>Neoptera</taxon>
        <taxon>Endopterygota</taxon>
        <taxon>Diptera</taxon>
        <taxon>Brachycera</taxon>
        <taxon>Muscomorpha</taxon>
        <taxon>Hippoboscoidea</taxon>
        <taxon>Glossinidae</taxon>
        <taxon>Glossina</taxon>
    </lineage>
</organism>
<dbReference type="AlphaFoldDB" id="A0A1A9ZXB4"/>
<proteinExistence type="predicted"/>
<reference evidence="3" key="1">
    <citation type="submission" date="2014-03" db="EMBL/GenBank/DDBJ databases">
        <authorList>
            <person name="Aksoy S."/>
            <person name="Warren W."/>
            <person name="Wilson R.K."/>
        </authorList>
    </citation>
    <scope>NUCLEOTIDE SEQUENCE [LARGE SCALE GENOMIC DNA]</scope>
    <source>
        <strain evidence="3">IAEA</strain>
    </source>
</reference>
<reference evidence="2" key="2">
    <citation type="submission" date="2020-05" db="UniProtKB">
        <authorList>
            <consortium name="EnsemblMetazoa"/>
        </authorList>
    </citation>
    <scope>IDENTIFICATION</scope>
    <source>
        <strain evidence="2">IAEA</strain>
    </source>
</reference>
<sequence length="218" mass="25556">MIRKGVEFNRERSRQLLMQEVARRFCRQGSVKASGLSRHRVWEKYEFPLDLARTTYQAYEARNQQLPESQHWRPCQHWRLWEGHNADELSWTTSTSTSEKSDSTIVIDGEIWQDPYMINISDEEPPAEMLPLCSDFSSPLFRPEDALYEETNEGATLNNDKQVARTVELEEKTNAEKNMTNSVEAPRPNRDIQLLFTLGIYIALNIMANELIEFLWFH</sequence>
<dbReference type="VEuPathDB" id="VectorBase:GPAI027991"/>
<keyword evidence="1" id="KW-0812">Transmembrane</keyword>
<accession>A0A1A9ZXB4</accession>